<dbReference type="GO" id="GO:0016791">
    <property type="term" value="F:phosphatase activity"/>
    <property type="evidence" value="ECO:0007669"/>
    <property type="project" value="TreeGrafter"/>
</dbReference>
<organism evidence="2 3">
    <name type="scientific">Cryptosporidium andersoni</name>
    <dbReference type="NCBI Taxonomy" id="117008"/>
    <lineage>
        <taxon>Eukaryota</taxon>
        <taxon>Sar</taxon>
        <taxon>Alveolata</taxon>
        <taxon>Apicomplexa</taxon>
        <taxon>Conoidasida</taxon>
        <taxon>Coccidia</taxon>
        <taxon>Eucoccidiorida</taxon>
        <taxon>Eimeriorina</taxon>
        <taxon>Cryptosporidiidae</taxon>
        <taxon>Cryptosporidium</taxon>
    </lineage>
</organism>
<keyword evidence="3" id="KW-1185">Reference proteome</keyword>
<name>A0A1J4MV77_9CRYT</name>
<dbReference type="OrthoDB" id="496981at2759"/>
<dbReference type="VEuPathDB" id="CryptoDB:cand_022990"/>
<dbReference type="InterPro" id="IPR050275">
    <property type="entry name" value="PGM_Phosphatase"/>
</dbReference>
<dbReference type="InterPro" id="IPR013078">
    <property type="entry name" value="His_Pase_superF_clade-1"/>
</dbReference>
<keyword evidence="1" id="KW-1133">Transmembrane helix</keyword>
<evidence type="ECO:0000313" key="2">
    <source>
        <dbReference type="EMBL" id="OII76956.1"/>
    </source>
</evidence>
<dbReference type="Gene3D" id="3.40.50.1240">
    <property type="entry name" value="Phosphoglycerate mutase-like"/>
    <property type="match status" value="1"/>
</dbReference>
<dbReference type="PANTHER" id="PTHR48100:SF44">
    <property type="entry name" value="PHOSPHATASE C1620.13-RELATED"/>
    <property type="match status" value="1"/>
</dbReference>
<evidence type="ECO:0000256" key="1">
    <source>
        <dbReference type="SAM" id="Phobius"/>
    </source>
</evidence>
<dbReference type="Proteomes" id="UP000186804">
    <property type="component" value="Unassembled WGS sequence"/>
</dbReference>
<comment type="caution">
    <text evidence="2">The sequence shown here is derived from an EMBL/GenBank/DDBJ whole genome shotgun (WGS) entry which is preliminary data.</text>
</comment>
<dbReference type="GO" id="GO:0005829">
    <property type="term" value="C:cytosol"/>
    <property type="evidence" value="ECO:0007669"/>
    <property type="project" value="TreeGrafter"/>
</dbReference>
<evidence type="ECO:0000313" key="3">
    <source>
        <dbReference type="Proteomes" id="UP000186804"/>
    </source>
</evidence>
<dbReference type="EMBL" id="LRBS01000048">
    <property type="protein sequence ID" value="OII76956.1"/>
    <property type="molecule type" value="Genomic_DNA"/>
</dbReference>
<dbReference type="PANTHER" id="PTHR48100">
    <property type="entry name" value="BROAD-SPECIFICITY PHOSPHATASE YOR283W-RELATED"/>
    <property type="match status" value="1"/>
</dbReference>
<gene>
    <name evidence="2" type="ORF">cand_022990</name>
</gene>
<accession>A0A1J4MV77</accession>
<dbReference type="AlphaFoldDB" id="A0A1J4MV77"/>
<dbReference type="SUPFAM" id="SSF53254">
    <property type="entry name" value="Phosphoglycerate mutase-like"/>
    <property type="match status" value="1"/>
</dbReference>
<evidence type="ECO:0008006" key="4">
    <source>
        <dbReference type="Google" id="ProtNLM"/>
    </source>
</evidence>
<keyword evidence="1" id="KW-0812">Transmembrane</keyword>
<protein>
    <recommendedName>
        <fullName evidence="4">Phosphoglycerate mutase family protein</fullName>
    </recommendedName>
</protein>
<sequence>MYNKFLKYNSFFISSIYSLWVFLSDKLRFTNHILENKSKYITIYCIRHAESVSNAHKRYNIKHLKLWDFFFGKYKEIIDPPLSSEGIKKLNMFINNGGPIIEGEKLLGQVSLLLTSNLHRSLQTSIAIAGATKNCKIYCLESLREIGFETSDIPSMTKADIMREFPNIDVSLLSEQESKILLPESIDSVDNRIQQLFNFLKTVERNNKVLLVSHLYFLKKLFKEWPWWYISNLGIIVAVVDLDKGKVIQFKRI</sequence>
<proteinExistence type="predicted"/>
<dbReference type="RefSeq" id="XP_067068802.1">
    <property type="nucleotide sequence ID" value="XM_067212529.1"/>
</dbReference>
<dbReference type="GeneID" id="92366483"/>
<dbReference type="Pfam" id="PF00300">
    <property type="entry name" value="His_Phos_1"/>
    <property type="match status" value="1"/>
</dbReference>
<dbReference type="InterPro" id="IPR029033">
    <property type="entry name" value="His_PPase_superfam"/>
</dbReference>
<feature type="transmembrane region" description="Helical" evidence="1">
    <location>
        <begin position="6"/>
        <end position="23"/>
    </location>
</feature>
<keyword evidence="1" id="KW-0472">Membrane</keyword>
<reference evidence="2 3" key="1">
    <citation type="submission" date="2016-10" db="EMBL/GenBank/DDBJ databases">
        <title>Reductive evolution of mitochondrial metabolism and differential evolution of invasion-related proteins in Cryptosporidium.</title>
        <authorList>
            <person name="Liu S."/>
            <person name="Roellig D.M."/>
            <person name="Guo Y."/>
            <person name="Li N."/>
            <person name="Frace M.A."/>
            <person name="Tang K."/>
            <person name="Zhang L."/>
            <person name="Feng Y."/>
            <person name="Xiao L."/>
        </authorList>
    </citation>
    <scope>NUCLEOTIDE SEQUENCE [LARGE SCALE GENOMIC DNA]</scope>
    <source>
        <strain evidence="2">30847</strain>
    </source>
</reference>